<dbReference type="EMBL" id="FOZK01000002">
    <property type="protein sequence ID" value="SFS01898.1"/>
    <property type="molecule type" value="Genomic_DNA"/>
</dbReference>
<feature type="transmembrane region" description="Helical" evidence="1">
    <location>
        <begin position="506"/>
        <end position="525"/>
    </location>
</feature>
<keyword evidence="1" id="KW-0812">Transmembrane</keyword>
<proteinExistence type="predicted"/>
<name>A0A1I6LF85_9EURY</name>
<feature type="transmembrane region" description="Helical" evidence="1">
    <location>
        <begin position="246"/>
        <end position="268"/>
    </location>
</feature>
<keyword evidence="1" id="KW-1133">Transmembrane helix</keyword>
<dbReference type="Proteomes" id="UP000199062">
    <property type="component" value="Unassembled WGS sequence"/>
</dbReference>
<evidence type="ECO:0000313" key="3">
    <source>
        <dbReference type="Proteomes" id="UP000199062"/>
    </source>
</evidence>
<evidence type="ECO:0000256" key="1">
    <source>
        <dbReference type="SAM" id="Phobius"/>
    </source>
</evidence>
<keyword evidence="3" id="KW-1185">Reference proteome</keyword>
<reference evidence="2 3" key="1">
    <citation type="submission" date="2016-10" db="EMBL/GenBank/DDBJ databases">
        <authorList>
            <person name="de Groot N.N."/>
        </authorList>
    </citation>
    <scope>NUCLEOTIDE SEQUENCE [LARGE SCALE GENOMIC DNA]</scope>
    <source>
        <strain evidence="2 3">CGMCC 1.10457</strain>
    </source>
</reference>
<gene>
    <name evidence="2" type="ORF">SAMN05216559_2565</name>
</gene>
<feature type="transmembrane region" description="Helical" evidence="1">
    <location>
        <begin position="66"/>
        <end position="90"/>
    </location>
</feature>
<dbReference type="RefSeq" id="WP_089817194.1">
    <property type="nucleotide sequence ID" value="NZ_FOZK01000002.1"/>
</dbReference>
<dbReference type="AlphaFoldDB" id="A0A1I6LF85"/>
<feature type="transmembrane region" description="Helical" evidence="1">
    <location>
        <begin position="314"/>
        <end position="334"/>
    </location>
</feature>
<evidence type="ECO:0000313" key="2">
    <source>
        <dbReference type="EMBL" id="SFS01898.1"/>
    </source>
</evidence>
<protein>
    <submittedName>
        <fullName evidence="2">Flp pilus assembly protein TadB</fullName>
    </submittedName>
</protein>
<dbReference type="STRING" id="767519.SAMN05216559_2565"/>
<feature type="transmembrane region" description="Helical" evidence="1">
    <location>
        <begin position="216"/>
        <end position="234"/>
    </location>
</feature>
<feature type="transmembrane region" description="Helical" evidence="1">
    <location>
        <begin position="537"/>
        <end position="557"/>
    </location>
</feature>
<feature type="transmembrane region" description="Helical" evidence="1">
    <location>
        <begin position="42"/>
        <end position="60"/>
    </location>
</feature>
<feature type="transmembrane region" description="Helical" evidence="1">
    <location>
        <begin position="469"/>
        <end position="494"/>
    </location>
</feature>
<sequence>MLIRVLESTARLWPGPVSVDDDLDRALAFVGADVDGDTVHRAAYAAAVALAVIGFVVTTVSRSTPIVAAPFLALAAAVAVGGPVLPLALARAKRTRALGSAPSLVTRAALSMELAPSPERAAQFAAATSEGTLASSLDAHVRRSAAGPETGFSGFVAEWKPWFPELERACTLVESAGTVPADQRSATLELARGTVLDATRDRMADFAGSIRGPATAVYAFGVLLPLALVSLLPALRAAGLPAPLRIVALVYDLVLPLCLVGASAWLLARRPVAFPPTTVQRSHPDVPARRWPGPLVGCLAAILAWWTASLVFPPWATPVAVTGTGAGVALVVHYRPIVQVRESVSEVEDGLSDALVLLGRRVERGESVESAVAGVADDVPGSTGELLAAAARRQRLLGVGVEAAFLGPNGALEAIPSDRVRSSATLLALAAAEGPPAGAAVTAMGEHLQELAAVEAEARRSVEQVTRTLANTAAVFGPLVGGATVALAGAMGSAGPLASGGTADGLGLVVGAYVLVLAAILTALSTGLSRGFDRALVGYRVGLALLAATATYLAAFVGTGLTV</sequence>
<feature type="transmembrane region" description="Helical" evidence="1">
    <location>
        <begin position="289"/>
        <end position="308"/>
    </location>
</feature>
<accession>A0A1I6LF85</accession>
<keyword evidence="1" id="KW-0472">Membrane</keyword>
<dbReference type="OrthoDB" id="147060at2157"/>
<organism evidence="2 3">
    <name type="scientific">Halomicrobium zhouii</name>
    <dbReference type="NCBI Taxonomy" id="767519"/>
    <lineage>
        <taxon>Archaea</taxon>
        <taxon>Methanobacteriati</taxon>
        <taxon>Methanobacteriota</taxon>
        <taxon>Stenosarchaea group</taxon>
        <taxon>Halobacteria</taxon>
        <taxon>Halobacteriales</taxon>
        <taxon>Haloarculaceae</taxon>
        <taxon>Halomicrobium</taxon>
    </lineage>
</organism>